<evidence type="ECO:0000313" key="2">
    <source>
        <dbReference type="Proteomes" id="UP000314294"/>
    </source>
</evidence>
<organism evidence="1 2">
    <name type="scientific">Liparis tanakae</name>
    <name type="common">Tanaka's snailfish</name>
    <dbReference type="NCBI Taxonomy" id="230148"/>
    <lineage>
        <taxon>Eukaryota</taxon>
        <taxon>Metazoa</taxon>
        <taxon>Chordata</taxon>
        <taxon>Craniata</taxon>
        <taxon>Vertebrata</taxon>
        <taxon>Euteleostomi</taxon>
        <taxon>Actinopterygii</taxon>
        <taxon>Neopterygii</taxon>
        <taxon>Teleostei</taxon>
        <taxon>Neoteleostei</taxon>
        <taxon>Acanthomorphata</taxon>
        <taxon>Eupercaria</taxon>
        <taxon>Perciformes</taxon>
        <taxon>Cottioidei</taxon>
        <taxon>Cottales</taxon>
        <taxon>Liparidae</taxon>
        <taxon>Liparis</taxon>
    </lineage>
</organism>
<gene>
    <name evidence="1" type="ORF">EYF80_067219</name>
</gene>
<dbReference type="AlphaFoldDB" id="A0A4Z2E1P3"/>
<dbReference type="EMBL" id="SRLO01021484">
    <property type="protein sequence ID" value="TNN22667.1"/>
    <property type="molecule type" value="Genomic_DNA"/>
</dbReference>
<name>A0A4Z2E1P3_9TELE</name>
<keyword evidence="2" id="KW-1185">Reference proteome</keyword>
<proteinExistence type="predicted"/>
<comment type="caution">
    <text evidence="1">The sequence shown here is derived from an EMBL/GenBank/DDBJ whole genome shotgun (WGS) entry which is preliminary data.</text>
</comment>
<protein>
    <submittedName>
        <fullName evidence="1">Uncharacterized protein</fullName>
    </submittedName>
</protein>
<dbReference type="Proteomes" id="UP000314294">
    <property type="component" value="Unassembled WGS sequence"/>
</dbReference>
<sequence>MEADLMEAALMEADLMEADLMEAALMEASITDAPHKHVARTTGERRRHLDEVLQVSGSAPLFCVG</sequence>
<evidence type="ECO:0000313" key="1">
    <source>
        <dbReference type="EMBL" id="TNN22667.1"/>
    </source>
</evidence>
<dbReference type="SUPFAM" id="SSF141571">
    <property type="entry name" value="Pentapeptide repeat-like"/>
    <property type="match status" value="1"/>
</dbReference>
<reference evidence="1 2" key="1">
    <citation type="submission" date="2019-03" db="EMBL/GenBank/DDBJ databases">
        <title>First draft genome of Liparis tanakae, snailfish: a comprehensive survey of snailfish specific genes.</title>
        <authorList>
            <person name="Kim W."/>
            <person name="Song I."/>
            <person name="Jeong J.-H."/>
            <person name="Kim D."/>
            <person name="Kim S."/>
            <person name="Ryu S."/>
            <person name="Song J.Y."/>
            <person name="Lee S.K."/>
        </authorList>
    </citation>
    <scope>NUCLEOTIDE SEQUENCE [LARGE SCALE GENOMIC DNA]</scope>
    <source>
        <tissue evidence="1">Muscle</tissue>
    </source>
</reference>
<accession>A0A4Z2E1P3</accession>